<dbReference type="InterPro" id="IPR004027">
    <property type="entry name" value="SEC_C_motif"/>
</dbReference>
<accession>A0ABV4ULU9</accession>
<dbReference type="Proteomes" id="UP001575652">
    <property type="component" value="Unassembled WGS sequence"/>
</dbReference>
<dbReference type="HAMAP" id="MF_00612">
    <property type="entry name" value="UPF0225"/>
    <property type="match status" value="1"/>
</dbReference>
<comment type="similarity">
    <text evidence="1 2">Belongs to the UPF0225 family.</text>
</comment>
<dbReference type="Pfam" id="PF02810">
    <property type="entry name" value="SEC-C"/>
    <property type="match status" value="1"/>
</dbReference>
<dbReference type="InterPro" id="IPR023006">
    <property type="entry name" value="YchJ-like"/>
</dbReference>
<reference evidence="5 6" key="1">
    <citation type="submission" date="2024-09" db="EMBL/GenBank/DDBJ databases">
        <authorList>
            <person name="Salinas-Garcia M.A."/>
            <person name="Prieme A."/>
        </authorList>
    </citation>
    <scope>NUCLEOTIDE SEQUENCE [LARGE SCALE GENOMIC DNA]</scope>
    <source>
        <strain evidence="5 6">DSM 21081</strain>
    </source>
</reference>
<keyword evidence="6" id="KW-1185">Reference proteome</keyword>
<feature type="domain" description="YchJ-like middle NTF2-like" evidence="4">
    <location>
        <begin position="57"/>
        <end position="151"/>
    </location>
</feature>
<name>A0ABV4ULU9_9MICC</name>
<evidence type="ECO:0000256" key="1">
    <source>
        <dbReference type="ARBA" id="ARBA00010839"/>
    </source>
</evidence>
<evidence type="ECO:0000313" key="6">
    <source>
        <dbReference type="Proteomes" id="UP001575652"/>
    </source>
</evidence>
<gene>
    <name evidence="5" type="ORF">ACETWP_08525</name>
</gene>
<evidence type="ECO:0000259" key="4">
    <source>
        <dbReference type="Pfam" id="PF17775"/>
    </source>
</evidence>
<dbReference type="Gene3D" id="3.10.450.50">
    <property type="match status" value="1"/>
</dbReference>
<comment type="caution">
    <text evidence="5">The sequence shown here is derived from an EMBL/GenBank/DDBJ whole genome shotgun (WGS) entry which is preliminary data.</text>
</comment>
<dbReference type="InterPro" id="IPR048469">
    <property type="entry name" value="YchJ-like_M"/>
</dbReference>
<sequence length="152" mass="16271">MANRRDAGPSTPLAQHGGPPAGGPPAAGRCPCLSGETYGRCCGAFHAGFAEGVWPATAEALMRSRFSAFAAGRPDYLLATWHASTRPAGLRLDDGVAWTGLEILRREAGGPFDADGLVEFAAHYRDDSGRGTQRETSRFVREGGRWYYLDGR</sequence>
<evidence type="ECO:0000313" key="5">
    <source>
        <dbReference type="EMBL" id="MFB0834631.1"/>
    </source>
</evidence>
<dbReference type="RefSeq" id="WP_373971804.1">
    <property type="nucleotide sequence ID" value="NZ_JBHDLJ010000005.1"/>
</dbReference>
<dbReference type="EMBL" id="JBHDLJ010000005">
    <property type="protein sequence ID" value="MFB0834631.1"/>
    <property type="molecule type" value="Genomic_DNA"/>
</dbReference>
<evidence type="ECO:0000256" key="3">
    <source>
        <dbReference type="SAM" id="MobiDB-lite"/>
    </source>
</evidence>
<dbReference type="Pfam" id="PF17775">
    <property type="entry name" value="YchJ_M-like"/>
    <property type="match status" value="1"/>
</dbReference>
<feature type="region of interest" description="Disordered" evidence="3">
    <location>
        <begin position="1"/>
        <end position="26"/>
    </location>
</feature>
<organism evidence="5 6">
    <name type="scientific">Arthrobacter halodurans</name>
    <dbReference type="NCBI Taxonomy" id="516699"/>
    <lineage>
        <taxon>Bacteria</taxon>
        <taxon>Bacillati</taxon>
        <taxon>Actinomycetota</taxon>
        <taxon>Actinomycetes</taxon>
        <taxon>Micrococcales</taxon>
        <taxon>Micrococcaceae</taxon>
        <taxon>Arthrobacter</taxon>
    </lineage>
</organism>
<proteinExistence type="inferred from homology"/>
<evidence type="ECO:0000256" key="2">
    <source>
        <dbReference type="HAMAP-Rule" id="MF_00612"/>
    </source>
</evidence>
<protein>
    <recommendedName>
        <fullName evidence="2">UPF0225 protein ACETWP_08525</fullName>
    </recommendedName>
</protein>
<dbReference type="SUPFAM" id="SSF54427">
    <property type="entry name" value="NTF2-like"/>
    <property type="match status" value="1"/>
</dbReference>
<dbReference type="InterPro" id="IPR032710">
    <property type="entry name" value="NTF2-like_dom_sf"/>
</dbReference>